<dbReference type="Pfam" id="PF08032">
    <property type="entry name" value="SpoU_sub_bind"/>
    <property type="match status" value="1"/>
</dbReference>
<dbReference type="PANTHER" id="PTHR46429:SF1">
    <property type="entry name" value="23S RRNA (GUANOSINE-2'-O-)-METHYLTRANSFERASE RLMB"/>
    <property type="match status" value="1"/>
</dbReference>
<evidence type="ECO:0000256" key="3">
    <source>
        <dbReference type="ARBA" id="ARBA00022603"/>
    </source>
</evidence>
<accession>A0A1K1ZIV4</accession>
<evidence type="ECO:0000256" key="7">
    <source>
        <dbReference type="SAM" id="MobiDB-lite"/>
    </source>
</evidence>
<protein>
    <recommendedName>
        <fullName evidence="6">23S rRNA (guanosine-2'-O-)-methyltransferase RlmB</fullName>
        <ecNumber evidence="6">2.1.1.185</ecNumber>
    </recommendedName>
    <alternativeName>
        <fullName evidence="6">23S rRNA (guanosine2251 2'-O)-methyltransferase</fullName>
    </alternativeName>
    <alternativeName>
        <fullName evidence="6">23S rRNA Gm2251 2'-O-methyltransferase</fullName>
    </alternativeName>
</protein>
<dbReference type="InterPro" id="IPR024915">
    <property type="entry name" value="23S_rRNA_MeTrfase_RlmB"/>
</dbReference>
<dbReference type="STRING" id="1122209.SAMN02745752_02711"/>
<dbReference type="InterPro" id="IPR001537">
    <property type="entry name" value="SpoU_MeTrfase"/>
</dbReference>
<evidence type="ECO:0000259" key="8">
    <source>
        <dbReference type="SMART" id="SM00967"/>
    </source>
</evidence>
<gene>
    <name evidence="6" type="primary">rlmB</name>
    <name evidence="9" type="ORF">SAMN02745752_02711</name>
</gene>
<keyword evidence="4 6" id="KW-0808">Transferase</keyword>
<dbReference type="NCBIfam" id="TIGR00186">
    <property type="entry name" value="rRNA_methyl_3"/>
    <property type="match status" value="1"/>
</dbReference>
<evidence type="ECO:0000256" key="5">
    <source>
        <dbReference type="ARBA" id="ARBA00022691"/>
    </source>
</evidence>
<dbReference type="PANTHER" id="PTHR46429">
    <property type="entry name" value="23S RRNA (GUANOSINE-2'-O-)-METHYLTRANSFERASE RLMB"/>
    <property type="match status" value="1"/>
</dbReference>
<dbReference type="EMBL" id="FPJW01000011">
    <property type="protein sequence ID" value="SFX73651.1"/>
    <property type="molecule type" value="Genomic_DNA"/>
</dbReference>
<comment type="function">
    <text evidence="6">Specifically methylates the ribose of guanosine 2251 in 23S rRNA.</text>
</comment>
<dbReference type="InterPro" id="IPR029028">
    <property type="entry name" value="Alpha/beta_knot_MTases"/>
</dbReference>
<comment type="similarity">
    <text evidence="6">Belongs to the class IV-like SAM-binding methyltransferase superfamily. RNA methyltransferase TrmH family. RlmB subfamily.</text>
</comment>
<keyword evidence="3 6" id="KW-0489">Methyltransferase</keyword>
<dbReference type="Pfam" id="PF00588">
    <property type="entry name" value="SpoU_methylase"/>
    <property type="match status" value="1"/>
</dbReference>
<dbReference type="SMART" id="SM00967">
    <property type="entry name" value="SpoU_sub_bind"/>
    <property type="match status" value="1"/>
</dbReference>
<keyword evidence="5 6" id="KW-0949">S-adenosyl-L-methionine</keyword>
<feature type="compositionally biased region" description="Basic residues" evidence="7">
    <location>
        <begin position="1"/>
        <end position="14"/>
    </location>
</feature>
<comment type="subcellular location">
    <subcellularLocation>
        <location evidence="6">Cytoplasm</location>
    </subcellularLocation>
</comment>
<dbReference type="InterPro" id="IPR029064">
    <property type="entry name" value="Ribosomal_eL30-like_sf"/>
</dbReference>
<dbReference type="CDD" id="cd18103">
    <property type="entry name" value="SpoU-like_RlmB"/>
    <property type="match status" value="1"/>
</dbReference>
<sequence>MSKERNRHKPRGNKPGRERPVVEAGQAQVFGLHAVNSLLRHQAGRVHALQVQEGRRDARMQEVLDLAQAAGIAVSECPRETLDQLTDGVHQGVIALVEPRQAGSESDLEQLLEQAADKPLLLLVLDGVTDPHNLGACIRTADAAGADAVIVPRDKSAGLNATVRKVACGAAESVPLIQVTNLARTLRSLADYGVWVLGTAGEAEQLLYQVDLKASLALVMGAEGRGMRRLTREHCDQLVKLPMAGEVSSLNVSVAAGVALYEVVRQRLV</sequence>
<feature type="region of interest" description="Disordered" evidence="7">
    <location>
        <begin position="1"/>
        <end position="22"/>
    </location>
</feature>
<dbReference type="InterPro" id="IPR013123">
    <property type="entry name" value="SpoU_subst-bd"/>
</dbReference>
<dbReference type="GO" id="GO:0005829">
    <property type="term" value="C:cytosol"/>
    <property type="evidence" value="ECO:0007669"/>
    <property type="project" value="TreeGrafter"/>
</dbReference>
<dbReference type="AlphaFoldDB" id="A0A1K1ZIV4"/>
<dbReference type="EC" id="2.1.1.185" evidence="6"/>
<evidence type="ECO:0000256" key="1">
    <source>
        <dbReference type="ARBA" id="ARBA00022490"/>
    </source>
</evidence>
<dbReference type="FunFam" id="3.40.1280.10:FF:000008">
    <property type="entry name" value="Group 3 RNA methyltransferase TrmH"/>
    <property type="match status" value="1"/>
</dbReference>
<dbReference type="HAMAP" id="MF_01887">
    <property type="entry name" value="23SrRNA_methyltr_B"/>
    <property type="match status" value="1"/>
</dbReference>
<dbReference type="SUPFAM" id="SSF75217">
    <property type="entry name" value="alpha/beta knot"/>
    <property type="match status" value="1"/>
</dbReference>
<evidence type="ECO:0000313" key="9">
    <source>
        <dbReference type="EMBL" id="SFX73651.1"/>
    </source>
</evidence>
<dbReference type="RefSeq" id="WP_084662272.1">
    <property type="nucleotide sequence ID" value="NZ_FPJW01000011.1"/>
</dbReference>
<keyword evidence="2 6" id="KW-0698">rRNA processing</keyword>
<keyword evidence="1 6" id="KW-0963">Cytoplasm</keyword>
<evidence type="ECO:0000256" key="6">
    <source>
        <dbReference type="HAMAP-Rule" id="MF_01887"/>
    </source>
</evidence>
<name>A0A1K1ZIV4_9GAMM</name>
<evidence type="ECO:0000256" key="2">
    <source>
        <dbReference type="ARBA" id="ARBA00022552"/>
    </source>
</evidence>
<dbReference type="GO" id="GO:0070039">
    <property type="term" value="F:rRNA (guanosine-2'-O-)-methyltransferase activity"/>
    <property type="evidence" value="ECO:0007669"/>
    <property type="project" value="UniProtKB-UniRule"/>
</dbReference>
<dbReference type="InterPro" id="IPR029026">
    <property type="entry name" value="tRNA_m1G_MTases_N"/>
</dbReference>
<feature type="binding site" evidence="6">
    <location>
        <position position="250"/>
    </location>
    <ligand>
        <name>S-adenosyl-L-methionine</name>
        <dbReference type="ChEBI" id="CHEBI:59789"/>
    </ligand>
</feature>
<reference evidence="9 10" key="1">
    <citation type="submission" date="2016-11" db="EMBL/GenBank/DDBJ databases">
        <authorList>
            <person name="Jaros S."/>
            <person name="Januszkiewicz K."/>
            <person name="Wedrychowicz H."/>
        </authorList>
    </citation>
    <scope>NUCLEOTIDE SEQUENCE [LARGE SCALE GENOMIC DNA]</scope>
    <source>
        <strain evidence="9 10">DSM 21637</strain>
    </source>
</reference>
<comment type="catalytic activity">
    <reaction evidence="6">
        <text>guanosine(2251) in 23S rRNA + S-adenosyl-L-methionine = 2'-O-methylguanosine(2251) in 23S rRNA + S-adenosyl-L-homocysteine + H(+)</text>
        <dbReference type="Rhea" id="RHEA:24140"/>
        <dbReference type="Rhea" id="RHEA-COMP:10239"/>
        <dbReference type="Rhea" id="RHEA-COMP:10241"/>
        <dbReference type="ChEBI" id="CHEBI:15378"/>
        <dbReference type="ChEBI" id="CHEBI:57856"/>
        <dbReference type="ChEBI" id="CHEBI:59789"/>
        <dbReference type="ChEBI" id="CHEBI:74269"/>
        <dbReference type="ChEBI" id="CHEBI:74445"/>
        <dbReference type="EC" id="2.1.1.185"/>
    </reaction>
</comment>
<dbReference type="Gene3D" id="3.40.1280.10">
    <property type="match status" value="1"/>
</dbReference>
<feature type="binding site" evidence="6">
    <location>
        <position position="221"/>
    </location>
    <ligand>
        <name>S-adenosyl-L-methionine</name>
        <dbReference type="ChEBI" id="CHEBI:59789"/>
    </ligand>
</feature>
<feature type="domain" description="RNA 2-O ribose methyltransferase substrate binding" evidence="8">
    <location>
        <begin position="28"/>
        <end position="103"/>
    </location>
</feature>
<dbReference type="Gene3D" id="3.30.1330.30">
    <property type="match status" value="1"/>
</dbReference>
<evidence type="ECO:0000256" key="4">
    <source>
        <dbReference type="ARBA" id="ARBA00022679"/>
    </source>
</evidence>
<feature type="binding site" evidence="6">
    <location>
        <position position="241"/>
    </location>
    <ligand>
        <name>S-adenosyl-L-methionine</name>
        <dbReference type="ChEBI" id="CHEBI:59789"/>
    </ligand>
</feature>
<proteinExistence type="inferred from homology"/>
<evidence type="ECO:0000313" key="10">
    <source>
        <dbReference type="Proteomes" id="UP000182350"/>
    </source>
</evidence>
<dbReference type="Proteomes" id="UP000182350">
    <property type="component" value="Unassembled WGS sequence"/>
</dbReference>
<organism evidence="9 10">
    <name type="scientific">Marinospirillum alkaliphilum DSM 21637</name>
    <dbReference type="NCBI Taxonomy" id="1122209"/>
    <lineage>
        <taxon>Bacteria</taxon>
        <taxon>Pseudomonadati</taxon>
        <taxon>Pseudomonadota</taxon>
        <taxon>Gammaproteobacteria</taxon>
        <taxon>Oceanospirillales</taxon>
        <taxon>Oceanospirillaceae</taxon>
        <taxon>Marinospirillum</taxon>
    </lineage>
</organism>
<dbReference type="GO" id="GO:0003723">
    <property type="term" value="F:RNA binding"/>
    <property type="evidence" value="ECO:0007669"/>
    <property type="project" value="InterPro"/>
</dbReference>
<dbReference type="OrthoDB" id="9785673at2"/>
<keyword evidence="10" id="KW-1185">Reference proteome</keyword>
<dbReference type="InterPro" id="IPR004441">
    <property type="entry name" value="rRNA_MeTrfase_TrmH"/>
</dbReference>
<dbReference type="SUPFAM" id="SSF55315">
    <property type="entry name" value="L30e-like"/>
    <property type="match status" value="1"/>
</dbReference>